<dbReference type="EMBL" id="KN826015">
    <property type="protein sequence ID" value="KIK80458.1"/>
    <property type="molecule type" value="Genomic_DNA"/>
</dbReference>
<feature type="region of interest" description="Disordered" evidence="2">
    <location>
        <begin position="101"/>
        <end position="244"/>
    </location>
</feature>
<evidence type="ECO:0000256" key="1">
    <source>
        <dbReference type="ARBA" id="ARBA00023186"/>
    </source>
</evidence>
<dbReference type="SUPFAM" id="SSF46565">
    <property type="entry name" value="Chaperone J-domain"/>
    <property type="match status" value="1"/>
</dbReference>
<evidence type="ECO:0000313" key="4">
    <source>
        <dbReference type="EMBL" id="KIK80458.1"/>
    </source>
</evidence>
<reference evidence="4 5" key="1">
    <citation type="submission" date="2014-04" db="EMBL/GenBank/DDBJ databases">
        <authorList>
            <consortium name="DOE Joint Genome Institute"/>
            <person name="Kuo A."/>
            <person name="Kohler A."/>
            <person name="Jargeat P."/>
            <person name="Nagy L.G."/>
            <person name="Floudas D."/>
            <person name="Copeland A."/>
            <person name="Barry K.W."/>
            <person name="Cichocki N."/>
            <person name="Veneault-Fourrey C."/>
            <person name="LaButti K."/>
            <person name="Lindquist E.A."/>
            <person name="Lipzen A."/>
            <person name="Lundell T."/>
            <person name="Morin E."/>
            <person name="Murat C."/>
            <person name="Sun H."/>
            <person name="Tunlid A."/>
            <person name="Henrissat B."/>
            <person name="Grigoriev I.V."/>
            <person name="Hibbett D.S."/>
            <person name="Martin F."/>
            <person name="Nordberg H.P."/>
            <person name="Cantor M.N."/>
            <person name="Hua S.X."/>
        </authorList>
    </citation>
    <scope>NUCLEOTIDE SEQUENCE [LARGE SCALE GENOMIC DNA]</scope>
    <source>
        <strain evidence="4 5">Ve08.2h10</strain>
    </source>
</reference>
<gene>
    <name evidence="4" type="ORF">PAXRUDRAFT_833515</name>
</gene>
<dbReference type="InParanoid" id="A0A0D0CY22"/>
<keyword evidence="1" id="KW-0143">Chaperone</keyword>
<dbReference type="OrthoDB" id="445556at2759"/>
<dbReference type="Proteomes" id="UP000054538">
    <property type="component" value="Unassembled WGS sequence"/>
</dbReference>
<name>A0A0D0CY22_9AGAM</name>
<dbReference type="InterPro" id="IPR051938">
    <property type="entry name" value="Apopto_cytoskel_mod"/>
</dbReference>
<dbReference type="SMART" id="SM00271">
    <property type="entry name" value="DnaJ"/>
    <property type="match status" value="1"/>
</dbReference>
<dbReference type="Pfam" id="PF00226">
    <property type="entry name" value="DnaJ"/>
    <property type="match status" value="1"/>
</dbReference>
<dbReference type="STRING" id="930991.A0A0D0CY22"/>
<dbReference type="AlphaFoldDB" id="A0A0D0CY22"/>
<reference evidence="5" key="2">
    <citation type="submission" date="2015-01" db="EMBL/GenBank/DDBJ databases">
        <title>Evolutionary Origins and Diversification of the Mycorrhizal Mutualists.</title>
        <authorList>
            <consortium name="DOE Joint Genome Institute"/>
            <consortium name="Mycorrhizal Genomics Consortium"/>
            <person name="Kohler A."/>
            <person name="Kuo A."/>
            <person name="Nagy L.G."/>
            <person name="Floudas D."/>
            <person name="Copeland A."/>
            <person name="Barry K.W."/>
            <person name="Cichocki N."/>
            <person name="Veneault-Fourrey C."/>
            <person name="LaButti K."/>
            <person name="Lindquist E.A."/>
            <person name="Lipzen A."/>
            <person name="Lundell T."/>
            <person name="Morin E."/>
            <person name="Murat C."/>
            <person name="Riley R."/>
            <person name="Ohm R."/>
            <person name="Sun H."/>
            <person name="Tunlid A."/>
            <person name="Henrissat B."/>
            <person name="Grigoriev I.V."/>
            <person name="Hibbett D.S."/>
            <person name="Martin F."/>
        </authorList>
    </citation>
    <scope>NUCLEOTIDE SEQUENCE [LARGE SCALE GENOMIC DNA]</scope>
    <source>
        <strain evidence="5">Ve08.2h10</strain>
    </source>
</reference>
<dbReference type="InterPro" id="IPR018253">
    <property type="entry name" value="DnaJ_domain_CS"/>
</dbReference>
<feature type="compositionally biased region" description="Basic and acidic residues" evidence="2">
    <location>
        <begin position="151"/>
        <end position="161"/>
    </location>
</feature>
<sequence length="269" mass="29564">MIRSPLPRHKGRLALSHDPAAIQTSHRQFSCTVRREKHSDHYAALAVPRNATKAQIKTSYYQLSKKYHPDVAKDKASRAKFHALCEAYAVLGDERKRREYDRTFTSSSPSSGLHTQATTTRPSQQPGFKNFWPNHPRNRPRDATGGRAHAPRHDNPYEHTRAGKYMFYRPPPGPQTSHTWSHKDPFSSPFVQKATGQQSNSAPKSGSGNARRGGMPREASSGVGRQSSETTGRPTQEEVATESGALRALGASGLVGVIMLITAAISGKT</sequence>
<dbReference type="PANTHER" id="PTHR44145:SF3">
    <property type="entry name" value="DNAJ HOMOLOG SUBFAMILY A MEMBER 3, MITOCHONDRIAL"/>
    <property type="match status" value="1"/>
</dbReference>
<dbReference type="InterPro" id="IPR036869">
    <property type="entry name" value="J_dom_sf"/>
</dbReference>
<dbReference type="Gene3D" id="1.10.287.110">
    <property type="entry name" value="DnaJ domain"/>
    <property type="match status" value="1"/>
</dbReference>
<evidence type="ECO:0000259" key="3">
    <source>
        <dbReference type="PROSITE" id="PS50076"/>
    </source>
</evidence>
<dbReference type="PROSITE" id="PS00636">
    <property type="entry name" value="DNAJ_1"/>
    <property type="match status" value="1"/>
</dbReference>
<protein>
    <recommendedName>
        <fullName evidence="3">J domain-containing protein</fullName>
    </recommendedName>
</protein>
<dbReference type="PROSITE" id="PS50076">
    <property type="entry name" value="DNAJ_2"/>
    <property type="match status" value="1"/>
</dbReference>
<dbReference type="InterPro" id="IPR001623">
    <property type="entry name" value="DnaJ_domain"/>
</dbReference>
<keyword evidence="5" id="KW-1185">Reference proteome</keyword>
<feature type="compositionally biased region" description="Polar residues" evidence="2">
    <location>
        <begin position="194"/>
        <end position="208"/>
    </location>
</feature>
<organism evidence="4 5">
    <name type="scientific">Paxillus rubicundulus Ve08.2h10</name>
    <dbReference type="NCBI Taxonomy" id="930991"/>
    <lineage>
        <taxon>Eukaryota</taxon>
        <taxon>Fungi</taxon>
        <taxon>Dikarya</taxon>
        <taxon>Basidiomycota</taxon>
        <taxon>Agaricomycotina</taxon>
        <taxon>Agaricomycetes</taxon>
        <taxon>Agaricomycetidae</taxon>
        <taxon>Boletales</taxon>
        <taxon>Paxilineae</taxon>
        <taxon>Paxillaceae</taxon>
        <taxon>Paxillus</taxon>
    </lineage>
</organism>
<feature type="compositionally biased region" description="Polar residues" evidence="2">
    <location>
        <begin position="223"/>
        <end position="234"/>
    </location>
</feature>
<dbReference type="CDD" id="cd06257">
    <property type="entry name" value="DnaJ"/>
    <property type="match status" value="1"/>
</dbReference>
<feature type="compositionally biased region" description="Polar residues" evidence="2">
    <location>
        <begin position="103"/>
        <end position="127"/>
    </location>
</feature>
<dbReference type="HOGENOM" id="CLU_084536_0_0_1"/>
<dbReference type="PANTHER" id="PTHR44145">
    <property type="entry name" value="DNAJ HOMOLOG SUBFAMILY A MEMBER 3, MITOCHONDRIAL"/>
    <property type="match status" value="1"/>
</dbReference>
<evidence type="ECO:0000256" key="2">
    <source>
        <dbReference type="SAM" id="MobiDB-lite"/>
    </source>
</evidence>
<evidence type="ECO:0000313" key="5">
    <source>
        <dbReference type="Proteomes" id="UP000054538"/>
    </source>
</evidence>
<dbReference type="PRINTS" id="PR00625">
    <property type="entry name" value="JDOMAIN"/>
</dbReference>
<feature type="domain" description="J" evidence="3">
    <location>
        <begin position="40"/>
        <end position="104"/>
    </location>
</feature>
<accession>A0A0D0CY22</accession>
<proteinExistence type="predicted"/>